<evidence type="ECO:0000256" key="2">
    <source>
        <dbReference type="ARBA" id="ARBA00023125"/>
    </source>
</evidence>
<name>A0AAJ7C0I0_CEPCN</name>
<feature type="region of interest" description="Disordered" evidence="4">
    <location>
        <begin position="266"/>
        <end position="359"/>
    </location>
</feature>
<dbReference type="KEGG" id="ccin:107269117"/>
<organism evidence="6 7">
    <name type="scientific">Cephus cinctus</name>
    <name type="common">Wheat stem sawfly</name>
    <dbReference type="NCBI Taxonomy" id="211228"/>
    <lineage>
        <taxon>Eukaryota</taxon>
        <taxon>Metazoa</taxon>
        <taxon>Ecdysozoa</taxon>
        <taxon>Arthropoda</taxon>
        <taxon>Hexapoda</taxon>
        <taxon>Insecta</taxon>
        <taxon>Pterygota</taxon>
        <taxon>Neoptera</taxon>
        <taxon>Endopterygota</taxon>
        <taxon>Hymenoptera</taxon>
        <taxon>Cephoidea</taxon>
        <taxon>Cephidae</taxon>
        <taxon>Cephus</taxon>
    </lineage>
</organism>
<dbReference type="PANTHER" id="PTHR13864">
    <property type="entry name" value="T-CELL ACUTE LYMPHOCYTIC LEUKEMIA/STEM CELL LEUKEMIA-RELATED"/>
    <property type="match status" value="1"/>
</dbReference>
<gene>
    <name evidence="7" type="primary">LOC107269117</name>
</gene>
<dbReference type="CTD" id="31249"/>
<feature type="compositionally biased region" description="Low complexity" evidence="4">
    <location>
        <begin position="308"/>
        <end position="321"/>
    </location>
</feature>
<feature type="compositionally biased region" description="Polar residues" evidence="4">
    <location>
        <begin position="1"/>
        <end position="12"/>
    </location>
</feature>
<feature type="region of interest" description="Disordered" evidence="4">
    <location>
        <begin position="1"/>
        <end position="98"/>
    </location>
</feature>
<accession>A0AAJ7C0I0</accession>
<evidence type="ECO:0000313" key="7">
    <source>
        <dbReference type="RefSeq" id="XP_015598105.1"/>
    </source>
</evidence>
<dbReference type="PROSITE" id="PS50888">
    <property type="entry name" value="BHLH"/>
    <property type="match status" value="1"/>
</dbReference>
<sequence length="388" mass="42483">MPMLTFNGSNGTAGDAENGSPVDSLLSGEGELAEEPGDSPGTPRDTEEEATLSDDFYSYDTDDEDDQNKRRRDRTSSLDGISSSGSGQVGSPSPRVGTLGVRKLFTNSRERWRQQNVSGAFAELRKLVPTHPPDKKLSKNEILRMAIKYIRLLSNVLEWQKAQDRNGLHHHGVRIKCEPHFVIQNSTSFQSKGSSTYFKQEKTKDTEATSGYKVNCTIQRSVQNSTSQLGCDRNGNNLLMIAPTHSTDVVSSKQNLSLVSGTQTHFSTGSLSNNGNHLRSPDSVNRQQTATFPRSPQIGPAQSVSTHSCTSSTGGVSNSNGVGSGSCGQKRLKVEKDEEEVVTSSQNRECKVPPPPSHVVPIRKRVRIAFVKETNSPFRNDFKNSERK</sequence>
<dbReference type="Pfam" id="PF00010">
    <property type="entry name" value="HLH"/>
    <property type="match status" value="1"/>
</dbReference>
<dbReference type="GO" id="GO:0000981">
    <property type="term" value="F:DNA-binding transcription factor activity, RNA polymerase II-specific"/>
    <property type="evidence" value="ECO:0007669"/>
    <property type="project" value="InterPro"/>
</dbReference>
<keyword evidence="6" id="KW-1185">Reference proteome</keyword>
<evidence type="ECO:0000256" key="4">
    <source>
        <dbReference type="SAM" id="MobiDB-lite"/>
    </source>
</evidence>
<keyword evidence="3" id="KW-0804">Transcription</keyword>
<feature type="compositionally biased region" description="Polar residues" evidence="4">
    <location>
        <begin position="266"/>
        <end position="307"/>
    </location>
</feature>
<dbReference type="GO" id="GO:0000978">
    <property type="term" value="F:RNA polymerase II cis-regulatory region sequence-specific DNA binding"/>
    <property type="evidence" value="ECO:0007669"/>
    <property type="project" value="TreeGrafter"/>
</dbReference>
<dbReference type="SMART" id="SM00353">
    <property type="entry name" value="HLH"/>
    <property type="match status" value="1"/>
</dbReference>
<reference evidence="7" key="1">
    <citation type="submission" date="2025-08" db="UniProtKB">
        <authorList>
            <consortium name="RefSeq"/>
        </authorList>
    </citation>
    <scope>IDENTIFICATION</scope>
</reference>
<dbReference type="SUPFAM" id="SSF47459">
    <property type="entry name" value="HLH, helix-loop-helix DNA-binding domain"/>
    <property type="match status" value="1"/>
</dbReference>
<proteinExistence type="predicted"/>
<protein>
    <submittedName>
        <fullName evidence="7">Uncharacterized protein LOC107269117 isoform X1</fullName>
    </submittedName>
</protein>
<evidence type="ECO:0000259" key="5">
    <source>
        <dbReference type="PROSITE" id="PS50888"/>
    </source>
</evidence>
<dbReference type="RefSeq" id="XP_015598105.1">
    <property type="nucleotide sequence ID" value="XM_015742619.2"/>
</dbReference>
<evidence type="ECO:0000256" key="1">
    <source>
        <dbReference type="ARBA" id="ARBA00023015"/>
    </source>
</evidence>
<dbReference type="CDD" id="cd19708">
    <property type="entry name" value="bHLH_TS_dHLH3B_like"/>
    <property type="match status" value="1"/>
</dbReference>
<dbReference type="PANTHER" id="PTHR13864:SF15">
    <property type="entry name" value="T-CELL ACUTE LYMPHOCYTIC LEUKEMIA PROTEIN 1 HOMOLOG-RELATED"/>
    <property type="match status" value="1"/>
</dbReference>
<dbReference type="InterPro" id="IPR036638">
    <property type="entry name" value="HLH_DNA-bd_sf"/>
</dbReference>
<keyword evidence="1" id="KW-0805">Transcription regulation</keyword>
<dbReference type="AlphaFoldDB" id="A0AAJ7C0I0"/>
<dbReference type="GO" id="GO:0046983">
    <property type="term" value="F:protein dimerization activity"/>
    <property type="evidence" value="ECO:0007669"/>
    <property type="project" value="InterPro"/>
</dbReference>
<dbReference type="Gene3D" id="4.10.280.10">
    <property type="entry name" value="Helix-loop-helix DNA-binding domain"/>
    <property type="match status" value="1"/>
</dbReference>
<dbReference type="InterPro" id="IPR011598">
    <property type="entry name" value="bHLH_dom"/>
</dbReference>
<feature type="compositionally biased region" description="Low complexity" evidence="4">
    <location>
        <begin position="77"/>
        <end position="97"/>
    </location>
</feature>
<keyword evidence="2" id="KW-0238">DNA-binding</keyword>
<evidence type="ECO:0000256" key="3">
    <source>
        <dbReference type="ARBA" id="ARBA00023163"/>
    </source>
</evidence>
<dbReference type="FunFam" id="4.10.280.10:FF:000015">
    <property type="entry name" value="T-cell acute lymphocytic leukemia 1"/>
    <property type="match status" value="1"/>
</dbReference>
<dbReference type="InterPro" id="IPR040238">
    <property type="entry name" value="TAL-like"/>
</dbReference>
<evidence type="ECO:0000313" key="6">
    <source>
        <dbReference type="Proteomes" id="UP000694920"/>
    </source>
</evidence>
<feature type="domain" description="BHLH" evidence="5">
    <location>
        <begin position="101"/>
        <end position="153"/>
    </location>
</feature>
<dbReference type="Proteomes" id="UP000694920">
    <property type="component" value="Unplaced"/>
</dbReference>
<dbReference type="GeneID" id="107269117"/>